<gene>
    <name evidence="1" type="ORF">PAXRUDRAFT_828759</name>
</gene>
<dbReference type="OrthoDB" id="5549158at2759"/>
<accession>A0A0D0D9E4</accession>
<sequence>MVYNIVNNSDNPGDIKVPCDKAALSSFSTSTWDYTRSYDETTFVAVEANLQSD</sequence>
<dbReference type="InParanoid" id="A0A0D0D9E4"/>
<evidence type="ECO:0000313" key="2">
    <source>
        <dbReference type="Proteomes" id="UP000054538"/>
    </source>
</evidence>
<dbReference type="HOGENOM" id="CLU_3069356_0_0_1"/>
<proteinExistence type="predicted"/>
<organism evidence="1 2">
    <name type="scientific">Paxillus rubicundulus Ve08.2h10</name>
    <dbReference type="NCBI Taxonomy" id="930991"/>
    <lineage>
        <taxon>Eukaryota</taxon>
        <taxon>Fungi</taxon>
        <taxon>Dikarya</taxon>
        <taxon>Basidiomycota</taxon>
        <taxon>Agaricomycotina</taxon>
        <taxon>Agaricomycetes</taxon>
        <taxon>Agaricomycetidae</taxon>
        <taxon>Boletales</taxon>
        <taxon>Paxilineae</taxon>
        <taxon>Paxillaceae</taxon>
        <taxon>Paxillus</taxon>
    </lineage>
</organism>
<dbReference type="EMBL" id="KN825168">
    <property type="protein sequence ID" value="KIK93657.1"/>
    <property type="molecule type" value="Genomic_DNA"/>
</dbReference>
<evidence type="ECO:0000313" key="1">
    <source>
        <dbReference type="EMBL" id="KIK93657.1"/>
    </source>
</evidence>
<protein>
    <submittedName>
        <fullName evidence="1">Uncharacterized protein</fullName>
    </submittedName>
</protein>
<name>A0A0D0D9E4_9AGAM</name>
<reference evidence="1 2" key="1">
    <citation type="submission" date="2014-04" db="EMBL/GenBank/DDBJ databases">
        <authorList>
            <consortium name="DOE Joint Genome Institute"/>
            <person name="Kuo A."/>
            <person name="Kohler A."/>
            <person name="Jargeat P."/>
            <person name="Nagy L.G."/>
            <person name="Floudas D."/>
            <person name="Copeland A."/>
            <person name="Barry K.W."/>
            <person name="Cichocki N."/>
            <person name="Veneault-Fourrey C."/>
            <person name="LaButti K."/>
            <person name="Lindquist E.A."/>
            <person name="Lipzen A."/>
            <person name="Lundell T."/>
            <person name="Morin E."/>
            <person name="Murat C."/>
            <person name="Sun H."/>
            <person name="Tunlid A."/>
            <person name="Henrissat B."/>
            <person name="Grigoriev I.V."/>
            <person name="Hibbett D.S."/>
            <person name="Martin F."/>
            <person name="Nordberg H.P."/>
            <person name="Cantor M.N."/>
            <person name="Hua S.X."/>
        </authorList>
    </citation>
    <scope>NUCLEOTIDE SEQUENCE [LARGE SCALE GENOMIC DNA]</scope>
    <source>
        <strain evidence="1 2">Ve08.2h10</strain>
    </source>
</reference>
<keyword evidence="2" id="KW-1185">Reference proteome</keyword>
<dbReference type="Proteomes" id="UP000054538">
    <property type="component" value="Unassembled WGS sequence"/>
</dbReference>
<reference evidence="2" key="2">
    <citation type="submission" date="2015-01" db="EMBL/GenBank/DDBJ databases">
        <title>Evolutionary Origins and Diversification of the Mycorrhizal Mutualists.</title>
        <authorList>
            <consortium name="DOE Joint Genome Institute"/>
            <consortium name="Mycorrhizal Genomics Consortium"/>
            <person name="Kohler A."/>
            <person name="Kuo A."/>
            <person name="Nagy L.G."/>
            <person name="Floudas D."/>
            <person name="Copeland A."/>
            <person name="Barry K.W."/>
            <person name="Cichocki N."/>
            <person name="Veneault-Fourrey C."/>
            <person name="LaButti K."/>
            <person name="Lindquist E.A."/>
            <person name="Lipzen A."/>
            <person name="Lundell T."/>
            <person name="Morin E."/>
            <person name="Murat C."/>
            <person name="Riley R."/>
            <person name="Ohm R."/>
            <person name="Sun H."/>
            <person name="Tunlid A."/>
            <person name="Henrissat B."/>
            <person name="Grigoriev I.V."/>
            <person name="Hibbett D.S."/>
            <person name="Martin F."/>
        </authorList>
    </citation>
    <scope>NUCLEOTIDE SEQUENCE [LARGE SCALE GENOMIC DNA]</scope>
    <source>
        <strain evidence="2">Ve08.2h10</strain>
    </source>
</reference>
<dbReference type="AlphaFoldDB" id="A0A0D0D9E4"/>